<keyword evidence="1" id="KW-0812">Transmembrane</keyword>
<comment type="caution">
    <text evidence="2">The sequence shown here is derived from an EMBL/GenBank/DDBJ whole genome shotgun (WGS) entry which is preliminary data.</text>
</comment>
<protein>
    <submittedName>
        <fullName evidence="2">Uncharacterized protein</fullName>
    </submittedName>
</protein>
<feature type="transmembrane region" description="Helical" evidence="1">
    <location>
        <begin position="163"/>
        <end position="187"/>
    </location>
</feature>
<dbReference type="STRING" id="29489.VL01_03310"/>
<sequence>MGAALLLQTLAAPLGAALLSWRWPRAAYLWGALALWLVGSLLGGLYGVPVKAWQWLPLTLLVPAIAAQLADKRAALLLFAVAGALVWWQGLASVLVGEPRIWLALLPAIAWYGVAAWQGDSREGLGFALGFVWLALVIGIDGSLLIAQLAGALAALAGFRALLATFAGAKVAPAALALALAFVQMLAWQYVEVPLSVLLPVWLLPLLEWGLRNNRWQTRWGILILLAGVGTGISLWWVWPEASLY</sequence>
<gene>
    <name evidence="2" type="ORF">LCR_11005</name>
</gene>
<keyword evidence="1" id="KW-0472">Membrane</keyword>
<feature type="transmembrane region" description="Helical" evidence="1">
    <location>
        <begin position="27"/>
        <end position="46"/>
    </location>
</feature>
<name>A0A175VJH9_AEREN</name>
<keyword evidence="1" id="KW-1133">Transmembrane helix</keyword>
<dbReference type="OrthoDB" id="5587028at2"/>
<accession>A0A175VJH9</accession>
<organism evidence="2 3">
    <name type="scientific">Aeromonas enteropelogenes</name>
    <name type="common">Aeromonas trota</name>
    <dbReference type="NCBI Taxonomy" id="29489"/>
    <lineage>
        <taxon>Bacteria</taxon>
        <taxon>Pseudomonadati</taxon>
        <taxon>Pseudomonadota</taxon>
        <taxon>Gammaproteobacteria</taxon>
        <taxon>Aeromonadales</taxon>
        <taxon>Aeromonadaceae</taxon>
        <taxon>Aeromonas</taxon>
    </lineage>
</organism>
<dbReference type="RefSeq" id="WP_061475778.1">
    <property type="nucleotide sequence ID" value="NZ_JMGO02000003.1"/>
</dbReference>
<dbReference type="Proteomes" id="UP000078435">
    <property type="component" value="Unassembled WGS sequence"/>
</dbReference>
<feature type="transmembrane region" description="Helical" evidence="1">
    <location>
        <begin position="220"/>
        <end position="239"/>
    </location>
</feature>
<dbReference type="EMBL" id="JMGO02000003">
    <property type="protein sequence ID" value="KXU80617.1"/>
    <property type="molecule type" value="Genomic_DNA"/>
</dbReference>
<feature type="transmembrane region" description="Helical" evidence="1">
    <location>
        <begin position="131"/>
        <end position="156"/>
    </location>
</feature>
<reference evidence="2 3" key="1">
    <citation type="submission" date="2016-02" db="EMBL/GenBank/DDBJ databases">
        <title>Draft genome sequence of Aeromonas trota strain 1999lcr isolated from cerebrospinal fluid (CSF).</title>
        <authorList>
            <person name="Dallagassa C.B."/>
            <person name="Prediger K.C."/>
            <person name="Weiss V.A."/>
            <person name="Assis F.E."/>
            <person name="Baura V."/>
            <person name="Cruz L.M."/>
            <person name="Souza E.M."/>
            <person name="Pedrosa F.O."/>
            <person name="Fadel-Picheth C.M."/>
        </authorList>
    </citation>
    <scope>NUCLEOTIDE SEQUENCE [LARGE SCALE GENOMIC DNA]</scope>
    <source>
        <strain evidence="2 3">1999lcr</strain>
    </source>
</reference>
<feature type="transmembrane region" description="Helical" evidence="1">
    <location>
        <begin position="193"/>
        <end position="211"/>
    </location>
</feature>
<feature type="transmembrane region" description="Helical" evidence="1">
    <location>
        <begin position="76"/>
        <end position="96"/>
    </location>
</feature>
<proteinExistence type="predicted"/>
<evidence type="ECO:0000256" key="1">
    <source>
        <dbReference type="SAM" id="Phobius"/>
    </source>
</evidence>
<dbReference type="AlphaFoldDB" id="A0A175VJH9"/>
<evidence type="ECO:0000313" key="3">
    <source>
        <dbReference type="Proteomes" id="UP000078435"/>
    </source>
</evidence>
<evidence type="ECO:0000313" key="2">
    <source>
        <dbReference type="EMBL" id="KXU80617.1"/>
    </source>
</evidence>
<feature type="transmembrane region" description="Helical" evidence="1">
    <location>
        <begin position="101"/>
        <end position="119"/>
    </location>
</feature>